<dbReference type="Proteomes" id="UP000499080">
    <property type="component" value="Unassembled WGS sequence"/>
</dbReference>
<evidence type="ECO:0000313" key="1">
    <source>
        <dbReference type="EMBL" id="GBN75646.1"/>
    </source>
</evidence>
<protein>
    <submittedName>
        <fullName evidence="1">Uncharacterized protein</fullName>
    </submittedName>
</protein>
<sequence length="147" mass="17141">EFRNRVYVVVTAQGSFSARFFLRLDNSVCRRLSQAGGSHGGFLSQRPISRNYRLSFREFRNRVYVVVDCARQFQFARILSFGDLKSFVSETPQSNWRISRRISVTDRHEKLSVSLESSGIVLRLVTVQRQFQFARILSCRRLEIISL</sequence>
<comment type="caution">
    <text evidence="1">The sequence shown here is derived from an EMBL/GenBank/DDBJ whole genome shotgun (WGS) entry which is preliminary data.</text>
</comment>
<reference evidence="1 2" key="1">
    <citation type="journal article" date="2019" name="Sci. Rep.">
        <title>Orb-weaving spider Araneus ventricosus genome elucidates the spidroin gene catalogue.</title>
        <authorList>
            <person name="Kono N."/>
            <person name="Nakamura H."/>
            <person name="Ohtoshi R."/>
            <person name="Moran D.A.P."/>
            <person name="Shinohara A."/>
            <person name="Yoshida Y."/>
            <person name="Fujiwara M."/>
            <person name="Mori M."/>
            <person name="Tomita M."/>
            <person name="Arakawa K."/>
        </authorList>
    </citation>
    <scope>NUCLEOTIDE SEQUENCE [LARGE SCALE GENOMIC DNA]</scope>
</reference>
<keyword evidence="2" id="KW-1185">Reference proteome</keyword>
<evidence type="ECO:0000313" key="2">
    <source>
        <dbReference type="Proteomes" id="UP000499080"/>
    </source>
</evidence>
<gene>
    <name evidence="1" type="ORF">AVEN_25-2_1</name>
</gene>
<dbReference type="AlphaFoldDB" id="A0A4Y2RJP1"/>
<organism evidence="1 2">
    <name type="scientific">Araneus ventricosus</name>
    <name type="common">Orbweaver spider</name>
    <name type="synonym">Epeira ventricosa</name>
    <dbReference type="NCBI Taxonomy" id="182803"/>
    <lineage>
        <taxon>Eukaryota</taxon>
        <taxon>Metazoa</taxon>
        <taxon>Ecdysozoa</taxon>
        <taxon>Arthropoda</taxon>
        <taxon>Chelicerata</taxon>
        <taxon>Arachnida</taxon>
        <taxon>Araneae</taxon>
        <taxon>Araneomorphae</taxon>
        <taxon>Entelegynae</taxon>
        <taxon>Araneoidea</taxon>
        <taxon>Araneidae</taxon>
        <taxon>Araneus</taxon>
    </lineage>
</organism>
<feature type="non-terminal residue" evidence="1">
    <location>
        <position position="1"/>
    </location>
</feature>
<proteinExistence type="predicted"/>
<dbReference type="EMBL" id="BGPR01017270">
    <property type="protein sequence ID" value="GBN75646.1"/>
    <property type="molecule type" value="Genomic_DNA"/>
</dbReference>
<accession>A0A4Y2RJP1</accession>
<name>A0A4Y2RJP1_ARAVE</name>